<name>A0A9P8QRX3_9HYPO</name>
<dbReference type="OrthoDB" id="2100652at2759"/>
<feature type="compositionally biased region" description="Low complexity" evidence="1">
    <location>
        <begin position="16"/>
        <end position="29"/>
    </location>
</feature>
<organism evidence="2 3">
    <name type="scientific">Trichoderma cornu-damae</name>
    <dbReference type="NCBI Taxonomy" id="654480"/>
    <lineage>
        <taxon>Eukaryota</taxon>
        <taxon>Fungi</taxon>
        <taxon>Dikarya</taxon>
        <taxon>Ascomycota</taxon>
        <taxon>Pezizomycotina</taxon>
        <taxon>Sordariomycetes</taxon>
        <taxon>Hypocreomycetidae</taxon>
        <taxon>Hypocreales</taxon>
        <taxon>Hypocreaceae</taxon>
        <taxon>Trichoderma</taxon>
    </lineage>
</organism>
<proteinExistence type="predicted"/>
<accession>A0A9P8QRX3</accession>
<comment type="caution">
    <text evidence="2">The sequence shown here is derived from an EMBL/GenBank/DDBJ whole genome shotgun (WGS) entry which is preliminary data.</text>
</comment>
<evidence type="ECO:0000256" key="1">
    <source>
        <dbReference type="SAM" id="MobiDB-lite"/>
    </source>
</evidence>
<dbReference type="AlphaFoldDB" id="A0A9P8QRX3"/>
<protein>
    <submittedName>
        <fullName evidence="2">Cytochrome oxidase assembly</fullName>
    </submittedName>
</protein>
<gene>
    <name evidence="2" type="ORF">Trco_004446</name>
</gene>
<sequence length="225" mass="24558">MISRVAGRGLLAAASRRASGRSGANPGAAMQRRWMTPAPKQGDGPLMSRRADRELPANKWTDVGQVSHGWRRTFPIFVVVVAACSVAIFNYQKASSPIISSTLYALRTSPKAYELLGDEIYFKRQIPWISGGMNQMKGRIDISFSVRGSKAAGVMRFASRRPSSKALFETTAWSLTLEDGRVVDLLDGADPFRGLLGDDDGDDGLPLFADEAQAKGFRQQGAYNR</sequence>
<feature type="region of interest" description="Disordered" evidence="1">
    <location>
        <begin position="16"/>
        <end position="45"/>
    </location>
</feature>
<evidence type="ECO:0000313" key="2">
    <source>
        <dbReference type="EMBL" id="KAH6608133.1"/>
    </source>
</evidence>
<reference evidence="2" key="1">
    <citation type="submission" date="2021-08" db="EMBL/GenBank/DDBJ databases">
        <title>Chromosome-Level Trichoderma cornu-damae using Hi-C Data.</title>
        <authorList>
            <person name="Kim C.S."/>
        </authorList>
    </citation>
    <scope>NUCLEOTIDE SEQUENCE</scope>
    <source>
        <strain evidence="2">KA19-0412C</strain>
    </source>
</reference>
<evidence type="ECO:0000313" key="3">
    <source>
        <dbReference type="Proteomes" id="UP000827724"/>
    </source>
</evidence>
<dbReference type="InterPro" id="IPR042432">
    <property type="entry name" value="Coa1_fungi"/>
</dbReference>
<dbReference type="InterPro" id="IPR014807">
    <property type="entry name" value="Coa1"/>
</dbReference>
<dbReference type="Pfam" id="PF08695">
    <property type="entry name" value="Coa1"/>
    <property type="match status" value="1"/>
</dbReference>
<dbReference type="PANTHER" id="PTHR28523:SF1">
    <property type="entry name" value="CYTOCHROME C OXIDASE ASSEMBLY FACTOR 1"/>
    <property type="match status" value="1"/>
</dbReference>
<dbReference type="GO" id="GO:0005743">
    <property type="term" value="C:mitochondrial inner membrane"/>
    <property type="evidence" value="ECO:0007669"/>
    <property type="project" value="TreeGrafter"/>
</dbReference>
<dbReference type="PANTHER" id="PTHR28523">
    <property type="entry name" value="CYTOCHROME C OXIDASE ASSEMBLY FACTOR 1"/>
    <property type="match status" value="1"/>
</dbReference>
<dbReference type="Proteomes" id="UP000827724">
    <property type="component" value="Unassembled WGS sequence"/>
</dbReference>
<dbReference type="GO" id="GO:0033617">
    <property type="term" value="P:mitochondrial respiratory chain complex IV assembly"/>
    <property type="evidence" value="ECO:0007669"/>
    <property type="project" value="InterPro"/>
</dbReference>
<keyword evidence="3" id="KW-1185">Reference proteome</keyword>
<dbReference type="EMBL" id="JAIWOZ010000003">
    <property type="protein sequence ID" value="KAH6608133.1"/>
    <property type="molecule type" value="Genomic_DNA"/>
</dbReference>